<keyword evidence="1" id="KW-0805">Transcription regulation</keyword>
<reference evidence="6 7" key="1">
    <citation type="submission" date="2014-05" db="EMBL/GenBank/DDBJ databases">
        <title>De novo Genome Sequence of Spirocheata sp.</title>
        <authorList>
            <person name="Shivani Y."/>
            <person name="Subhash Y."/>
            <person name="Tushar L."/>
            <person name="Sasikala C."/>
            <person name="Ramana C.V."/>
        </authorList>
    </citation>
    <scope>NUCLEOTIDE SEQUENCE [LARGE SCALE GENOMIC DNA]</scope>
    <source>
        <strain evidence="6 7">JC230</strain>
    </source>
</reference>
<dbReference type="eggNOG" id="COG2203">
    <property type="taxonomic scope" value="Bacteria"/>
</dbReference>
<evidence type="ECO:0000256" key="1">
    <source>
        <dbReference type="ARBA" id="ARBA00023015"/>
    </source>
</evidence>
<keyword evidence="7" id="KW-1185">Reference proteome</keyword>
<dbReference type="AlphaFoldDB" id="A0A098QTZ0"/>
<dbReference type="SUPFAM" id="SSF46894">
    <property type="entry name" value="C-terminal effector domain of the bipartite response regulators"/>
    <property type="match status" value="1"/>
</dbReference>
<keyword evidence="4" id="KW-0175">Coiled coil</keyword>
<dbReference type="PANTHER" id="PTHR44688">
    <property type="entry name" value="DNA-BINDING TRANSCRIPTIONAL ACTIVATOR DEVR_DOSR"/>
    <property type="match status" value="1"/>
</dbReference>
<feature type="coiled-coil region" evidence="4">
    <location>
        <begin position="153"/>
        <end position="180"/>
    </location>
</feature>
<gene>
    <name evidence="6" type="ORF">DC28_15185</name>
</gene>
<dbReference type="STRING" id="1480694.DC28_15185"/>
<dbReference type="PANTHER" id="PTHR44688:SF16">
    <property type="entry name" value="DNA-BINDING TRANSCRIPTIONAL ACTIVATOR DEVR_DOSR"/>
    <property type="match status" value="1"/>
</dbReference>
<evidence type="ECO:0000259" key="5">
    <source>
        <dbReference type="PROSITE" id="PS50043"/>
    </source>
</evidence>
<dbReference type="GO" id="GO:0006355">
    <property type="term" value="P:regulation of DNA-templated transcription"/>
    <property type="evidence" value="ECO:0007669"/>
    <property type="project" value="InterPro"/>
</dbReference>
<sequence length="261" mass="28811">MSPVPRPTHFETEEAKERIKELNCLLDISNLLADPHLDLHSLLQQAVQRLPSAFLRPEVTLVCLVLGDRRYCAGAGTSETTGTTRTTGDAGDAGRAGTEAVLRQVVGSRGSREGWLEIYISADSEAVLLPYERRLVRAVAHQLGTVIEKKRAEEHLTRVVSLLEQRNRELERKSIALQELLQISGGLGRSGDSPGVIFSVREHEIAAGIRDGKSTKDLADQLGLSEATVEKHRYNIRRKLGLTGAGQNLQSYLRRGWFGRT</sequence>
<dbReference type="InterPro" id="IPR036388">
    <property type="entry name" value="WH-like_DNA-bd_sf"/>
</dbReference>
<dbReference type="Gene3D" id="1.10.10.10">
    <property type="entry name" value="Winged helix-like DNA-binding domain superfamily/Winged helix DNA-binding domain"/>
    <property type="match status" value="1"/>
</dbReference>
<evidence type="ECO:0000313" key="6">
    <source>
        <dbReference type="EMBL" id="KGE70823.1"/>
    </source>
</evidence>
<dbReference type="InterPro" id="IPR016032">
    <property type="entry name" value="Sig_transdc_resp-reg_C-effctor"/>
</dbReference>
<evidence type="ECO:0000256" key="3">
    <source>
        <dbReference type="ARBA" id="ARBA00023163"/>
    </source>
</evidence>
<evidence type="ECO:0000313" key="7">
    <source>
        <dbReference type="Proteomes" id="UP000029692"/>
    </source>
</evidence>
<organism evidence="6 7">
    <name type="scientific">Spirochaeta lutea</name>
    <dbReference type="NCBI Taxonomy" id="1480694"/>
    <lineage>
        <taxon>Bacteria</taxon>
        <taxon>Pseudomonadati</taxon>
        <taxon>Spirochaetota</taxon>
        <taxon>Spirochaetia</taxon>
        <taxon>Spirochaetales</taxon>
        <taxon>Spirochaetaceae</taxon>
        <taxon>Spirochaeta</taxon>
    </lineage>
</organism>
<dbReference type="PROSITE" id="PS50043">
    <property type="entry name" value="HTH_LUXR_2"/>
    <property type="match status" value="1"/>
</dbReference>
<feature type="domain" description="HTH luxR-type" evidence="5">
    <location>
        <begin position="191"/>
        <end position="256"/>
    </location>
</feature>
<dbReference type="CDD" id="cd06170">
    <property type="entry name" value="LuxR_C_like"/>
    <property type="match status" value="1"/>
</dbReference>
<dbReference type="GO" id="GO:0003677">
    <property type="term" value="F:DNA binding"/>
    <property type="evidence" value="ECO:0007669"/>
    <property type="project" value="UniProtKB-KW"/>
</dbReference>
<keyword evidence="3" id="KW-0804">Transcription</keyword>
<dbReference type="EMBL" id="JNUP01000072">
    <property type="protein sequence ID" value="KGE70823.1"/>
    <property type="molecule type" value="Genomic_DNA"/>
</dbReference>
<name>A0A098QTZ0_9SPIO</name>
<proteinExistence type="predicted"/>
<dbReference type="RefSeq" id="WP_037550363.1">
    <property type="nucleotide sequence ID" value="NZ_JNUP01000072.1"/>
</dbReference>
<dbReference type="PRINTS" id="PR00038">
    <property type="entry name" value="HTHLUXR"/>
</dbReference>
<comment type="caution">
    <text evidence="6">The sequence shown here is derived from an EMBL/GenBank/DDBJ whole genome shotgun (WGS) entry which is preliminary data.</text>
</comment>
<dbReference type="SMART" id="SM00421">
    <property type="entry name" value="HTH_LUXR"/>
    <property type="match status" value="1"/>
</dbReference>
<dbReference type="OrthoDB" id="368454at2"/>
<dbReference type="InterPro" id="IPR000792">
    <property type="entry name" value="Tscrpt_reg_LuxR_C"/>
</dbReference>
<dbReference type="Pfam" id="PF00196">
    <property type="entry name" value="GerE"/>
    <property type="match status" value="1"/>
</dbReference>
<dbReference type="Proteomes" id="UP000029692">
    <property type="component" value="Unassembled WGS sequence"/>
</dbReference>
<accession>A0A098QTZ0</accession>
<protein>
    <recommendedName>
        <fullName evidence="5">HTH luxR-type domain-containing protein</fullName>
    </recommendedName>
</protein>
<evidence type="ECO:0000256" key="2">
    <source>
        <dbReference type="ARBA" id="ARBA00023125"/>
    </source>
</evidence>
<evidence type="ECO:0000256" key="4">
    <source>
        <dbReference type="SAM" id="Coils"/>
    </source>
</evidence>
<dbReference type="eggNOG" id="COG2197">
    <property type="taxonomic scope" value="Bacteria"/>
</dbReference>
<keyword evidence="2" id="KW-0238">DNA-binding</keyword>